<accession>A0ABD1NH39</accession>
<organism evidence="3 4">
    <name type="scientific">Flemingia macrophylla</name>
    <dbReference type="NCBI Taxonomy" id="520843"/>
    <lineage>
        <taxon>Eukaryota</taxon>
        <taxon>Viridiplantae</taxon>
        <taxon>Streptophyta</taxon>
        <taxon>Embryophyta</taxon>
        <taxon>Tracheophyta</taxon>
        <taxon>Spermatophyta</taxon>
        <taxon>Magnoliopsida</taxon>
        <taxon>eudicotyledons</taxon>
        <taxon>Gunneridae</taxon>
        <taxon>Pentapetalae</taxon>
        <taxon>rosids</taxon>
        <taxon>fabids</taxon>
        <taxon>Fabales</taxon>
        <taxon>Fabaceae</taxon>
        <taxon>Papilionoideae</taxon>
        <taxon>50 kb inversion clade</taxon>
        <taxon>NPAAA clade</taxon>
        <taxon>indigoferoid/millettioid clade</taxon>
        <taxon>Phaseoleae</taxon>
        <taxon>Flemingia</taxon>
    </lineage>
</organism>
<dbReference type="Proteomes" id="UP001603857">
    <property type="component" value="Unassembled WGS sequence"/>
</dbReference>
<sequence>MPDKFTLPFVIKSCTGLLWARLRQQVHMHFNTGACERLGQIKNARKVFDEMYCRTIVSWTAMINGYAKTGCYVDALEILCEMQVAGIEPDEISVISVLPACAQIWSLEVGKWIHNSQVLGDKMVFEEDQRV</sequence>
<name>A0ABD1NH39_9FABA</name>
<evidence type="ECO:0008006" key="5">
    <source>
        <dbReference type="Google" id="ProtNLM"/>
    </source>
</evidence>
<evidence type="ECO:0000313" key="3">
    <source>
        <dbReference type="EMBL" id="KAL2346878.1"/>
    </source>
</evidence>
<dbReference type="EMBL" id="JBGMDY010000001">
    <property type="protein sequence ID" value="KAL2346878.1"/>
    <property type="molecule type" value="Genomic_DNA"/>
</dbReference>
<dbReference type="NCBIfam" id="TIGR00756">
    <property type="entry name" value="PPR"/>
    <property type="match status" value="1"/>
</dbReference>
<comment type="caution">
    <text evidence="3">The sequence shown here is derived from an EMBL/GenBank/DDBJ whole genome shotgun (WGS) entry which is preliminary data.</text>
</comment>
<dbReference type="Gene3D" id="1.25.40.10">
    <property type="entry name" value="Tetratricopeptide repeat domain"/>
    <property type="match status" value="1"/>
</dbReference>
<reference evidence="3 4" key="1">
    <citation type="submission" date="2024-08" db="EMBL/GenBank/DDBJ databases">
        <title>Insights into the chromosomal genome structure of Flemingia macrophylla.</title>
        <authorList>
            <person name="Ding Y."/>
            <person name="Zhao Y."/>
            <person name="Bi W."/>
            <person name="Wu M."/>
            <person name="Zhao G."/>
            <person name="Gong Y."/>
            <person name="Li W."/>
            <person name="Zhang P."/>
        </authorList>
    </citation>
    <scope>NUCLEOTIDE SEQUENCE [LARGE SCALE GENOMIC DNA]</scope>
    <source>
        <strain evidence="3">DYQJB</strain>
        <tissue evidence="3">Leaf</tissue>
    </source>
</reference>
<evidence type="ECO:0000313" key="4">
    <source>
        <dbReference type="Proteomes" id="UP001603857"/>
    </source>
</evidence>
<proteinExistence type="predicted"/>
<gene>
    <name evidence="3" type="ORF">Fmac_000878</name>
</gene>
<dbReference type="PANTHER" id="PTHR47926">
    <property type="entry name" value="PENTATRICOPEPTIDE REPEAT-CONTAINING PROTEIN"/>
    <property type="match status" value="1"/>
</dbReference>
<dbReference type="PROSITE" id="PS51375">
    <property type="entry name" value="PPR"/>
    <property type="match status" value="1"/>
</dbReference>
<evidence type="ECO:0000256" key="1">
    <source>
        <dbReference type="ARBA" id="ARBA00022737"/>
    </source>
</evidence>
<feature type="repeat" description="PPR" evidence="2">
    <location>
        <begin position="55"/>
        <end position="89"/>
    </location>
</feature>
<dbReference type="Pfam" id="PF01535">
    <property type="entry name" value="PPR"/>
    <property type="match status" value="1"/>
</dbReference>
<dbReference type="AlphaFoldDB" id="A0ABD1NH39"/>
<dbReference type="Pfam" id="PF13041">
    <property type="entry name" value="PPR_2"/>
    <property type="match status" value="1"/>
</dbReference>
<dbReference type="InterPro" id="IPR002885">
    <property type="entry name" value="PPR_rpt"/>
</dbReference>
<dbReference type="InterPro" id="IPR011990">
    <property type="entry name" value="TPR-like_helical_dom_sf"/>
</dbReference>
<dbReference type="InterPro" id="IPR046960">
    <property type="entry name" value="PPR_At4g14850-like_plant"/>
</dbReference>
<dbReference type="PANTHER" id="PTHR47926:SF415">
    <property type="entry name" value="PENTATRICOPEPTIDE REPEAT-CONTAINING PROTEIN"/>
    <property type="match status" value="1"/>
</dbReference>
<keyword evidence="1" id="KW-0677">Repeat</keyword>
<evidence type="ECO:0000256" key="2">
    <source>
        <dbReference type="PROSITE-ProRule" id="PRU00708"/>
    </source>
</evidence>
<keyword evidence="4" id="KW-1185">Reference proteome</keyword>
<protein>
    <recommendedName>
        <fullName evidence="5">Pentatricopeptide repeat-containing protein</fullName>
    </recommendedName>
</protein>